<gene>
    <name evidence="3" type="ORF">HLH44_03755</name>
</gene>
<organism evidence="3 4">
    <name type="scientific">Gluconacetobacter dulcium</name>
    <dbReference type="NCBI Taxonomy" id="2729096"/>
    <lineage>
        <taxon>Bacteria</taxon>
        <taxon>Pseudomonadati</taxon>
        <taxon>Pseudomonadota</taxon>
        <taxon>Alphaproteobacteria</taxon>
        <taxon>Acetobacterales</taxon>
        <taxon>Acetobacteraceae</taxon>
        <taxon>Gluconacetobacter</taxon>
    </lineage>
</organism>
<dbReference type="Proteomes" id="UP000530320">
    <property type="component" value="Unassembled WGS sequence"/>
</dbReference>
<dbReference type="PROSITE" id="PS50943">
    <property type="entry name" value="HTH_CROC1"/>
    <property type="match status" value="1"/>
</dbReference>
<dbReference type="CDD" id="cd00093">
    <property type="entry name" value="HTH_XRE"/>
    <property type="match status" value="1"/>
</dbReference>
<evidence type="ECO:0000313" key="4">
    <source>
        <dbReference type="Proteomes" id="UP000530320"/>
    </source>
</evidence>
<proteinExistence type="predicted"/>
<comment type="caution">
    <text evidence="3">The sequence shown here is derived from an EMBL/GenBank/DDBJ whole genome shotgun (WGS) entry which is preliminary data.</text>
</comment>
<protein>
    <submittedName>
        <fullName evidence="3">Helix-turn-helix transcriptional regulator</fullName>
    </submittedName>
</protein>
<evidence type="ECO:0000313" key="3">
    <source>
        <dbReference type="EMBL" id="MBB2196587.1"/>
    </source>
</evidence>
<sequence length="112" mass="12578">MSKQDIPGTRIRTLREQKRMTQAALAVELGISRSHLTKIEKGDDMPGRETLIAVSTFFEVSLDWLAHGSGSAQPAHAQSEREALLLFAFRQLPENEADMFLHLMLKNSKKDS</sequence>
<dbReference type="RefSeq" id="WP_183008171.1">
    <property type="nucleotide sequence ID" value="NZ_JABEQP010000002.1"/>
</dbReference>
<dbReference type="AlphaFoldDB" id="A0A7W4JXJ2"/>
<dbReference type="InterPro" id="IPR010982">
    <property type="entry name" value="Lambda_DNA-bd_dom_sf"/>
</dbReference>
<dbReference type="Gene3D" id="1.10.260.40">
    <property type="entry name" value="lambda repressor-like DNA-binding domains"/>
    <property type="match status" value="1"/>
</dbReference>
<dbReference type="SMART" id="SM00530">
    <property type="entry name" value="HTH_XRE"/>
    <property type="match status" value="1"/>
</dbReference>
<evidence type="ECO:0000256" key="1">
    <source>
        <dbReference type="ARBA" id="ARBA00023125"/>
    </source>
</evidence>
<dbReference type="GO" id="GO:0003677">
    <property type="term" value="F:DNA binding"/>
    <property type="evidence" value="ECO:0007669"/>
    <property type="project" value="UniProtKB-KW"/>
</dbReference>
<keyword evidence="1" id="KW-0238">DNA-binding</keyword>
<name>A0A7W4JXJ2_9PROT</name>
<feature type="domain" description="HTH cro/C1-type" evidence="2">
    <location>
        <begin position="11"/>
        <end position="65"/>
    </location>
</feature>
<dbReference type="Pfam" id="PF01381">
    <property type="entry name" value="HTH_3"/>
    <property type="match status" value="1"/>
</dbReference>
<evidence type="ECO:0000259" key="2">
    <source>
        <dbReference type="PROSITE" id="PS50943"/>
    </source>
</evidence>
<dbReference type="PANTHER" id="PTHR46558">
    <property type="entry name" value="TRACRIPTIONAL REGULATORY PROTEIN-RELATED-RELATED"/>
    <property type="match status" value="1"/>
</dbReference>
<dbReference type="EMBL" id="JABEQP010000002">
    <property type="protein sequence ID" value="MBB2196587.1"/>
    <property type="molecule type" value="Genomic_DNA"/>
</dbReference>
<accession>A0A7W4JXJ2</accession>
<dbReference type="SUPFAM" id="SSF47413">
    <property type="entry name" value="lambda repressor-like DNA-binding domains"/>
    <property type="match status" value="1"/>
</dbReference>
<reference evidence="3 4" key="1">
    <citation type="submission" date="2020-04" db="EMBL/GenBank/DDBJ databases">
        <title>Description of novel Gluconacetobacter.</title>
        <authorList>
            <person name="Sombolestani A."/>
        </authorList>
    </citation>
    <scope>NUCLEOTIDE SEQUENCE [LARGE SCALE GENOMIC DNA]</scope>
    <source>
        <strain evidence="3 4">LMG 22058</strain>
    </source>
</reference>
<dbReference type="InterPro" id="IPR001387">
    <property type="entry name" value="Cro/C1-type_HTH"/>
</dbReference>
<dbReference type="PANTHER" id="PTHR46558:SF11">
    <property type="entry name" value="HTH-TYPE TRANSCRIPTIONAL REGULATOR XRE"/>
    <property type="match status" value="1"/>
</dbReference>